<name>A0A0V0TT43_9BILA</name>
<feature type="region of interest" description="Disordered" evidence="1">
    <location>
        <begin position="1"/>
        <end position="34"/>
    </location>
</feature>
<evidence type="ECO:0000256" key="1">
    <source>
        <dbReference type="SAM" id="MobiDB-lite"/>
    </source>
</evidence>
<evidence type="ECO:0000313" key="3">
    <source>
        <dbReference type="Proteomes" id="UP000055048"/>
    </source>
</evidence>
<evidence type="ECO:0000313" key="2">
    <source>
        <dbReference type="EMBL" id="KRX42078.1"/>
    </source>
</evidence>
<proteinExistence type="predicted"/>
<keyword evidence="3" id="KW-1185">Reference proteome</keyword>
<protein>
    <submittedName>
        <fullName evidence="2">Uncharacterized protein</fullName>
    </submittedName>
</protein>
<accession>A0A0V0TT43</accession>
<reference evidence="2 3" key="1">
    <citation type="submission" date="2015-01" db="EMBL/GenBank/DDBJ databases">
        <title>Evolution of Trichinella species and genotypes.</title>
        <authorList>
            <person name="Korhonen P.K."/>
            <person name="Edoardo P."/>
            <person name="Giuseppe L.R."/>
            <person name="Gasser R.B."/>
        </authorList>
    </citation>
    <scope>NUCLEOTIDE SEQUENCE [LARGE SCALE GENOMIC DNA]</scope>
    <source>
        <strain evidence="2">ISS417</strain>
    </source>
</reference>
<dbReference type="EMBL" id="JYDJ01000153">
    <property type="protein sequence ID" value="KRX42078.1"/>
    <property type="molecule type" value="Genomic_DNA"/>
</dbReference>
<comment type="caution">
    <text evidence="2">The sequence shown here is derived from an EMBL/GenBank/DDBJ whole genome shotgun (WGS) entry which is preliminary data.</text>
</comment>
<dbReference type="Proteomes" id="UP000055048">
    <property type="component" value="Unassembled WGS sequence"/>
</dbReference>
<dbReference type="AlphaFoldDB" id="A0A0V0TT43"/>
<dbReference type="STRING" id="144512.A0A0V0TT43"/>
<feature type="compositionally biased region" description="Polar residues" evidence="1">
    <location>
        <begin position="13"/>
        <end position="23"/>
    </location>
</feature>
<gene>
    <name evidence="2" type="ORF">T05_7341</name>
</gene>
<sequence length="123" mass="14375">MHASKNDEDEISRNTPHKTTGQSPAELHERKTLPTLFDRIKPDLNTKSDIDIWKQKMYQDRKSKSRECRIGKEVWVKNELNKGWSPGIIDHPTRELSYEVLLAGKRKRNHADELRKENGALDE</sequence>
<dbReference type="OrthoDB" id="10058156at2759"/>
<organism evidence="2 3">
    <name type="scientific">Trichinella murrelli</name>
    <dbReference type="NCBI Taxonomy" id="144512"/>
    <lineage>
        <taxon>Eukaryota</taxon>
        <taxon>Metazoa</taxon>
        <taxon>Ecdysozoa</taxon>
        <taxon>Nematoda</taxon>
        <taxon>Enoplea</taxon>
        <taxon>Dorylaimia</taxon>
        <taxon>Trichinellida</taxon>
        <taxon>Trichinellidae</taxon>
        <taxon>Trichinella</taxon>
    </lineage>
</organism>